<proteinExistence type="predicted"/>
<dbReference type="Proteomes" id="UP000654075">
    <property type="component" value="Unassembled WGS sequence"/>
</dbReference>
<dbReference type="EMBL" id="CAJNNV010018925">
    <property type="protein sequence ID" value="CAE8606278.1"/>
    <property type="molecule type" value="Genomic_DNA"/>
</dbReference>
<sequence length="79" mass="8460">DYFAFLVDTAAGEACYLPELTARLVVFRQQLCNASTDSSRQQATEMLDGTIEAFLAAEADGLLDEDGFGVGSPESSPEH</sequence>
<evidence type="ECO:0000313" key="1">
    <source>
        <dbReference type="EMBL" id="CAE8606278.1"/>
    </source>
</evidence>
<organism evidence="1 2">
    <name type="scientific">Polarella glacialis</name>
    <name type="common">Dinoflagellate</name>
    <dbReference type="NCBI Taxonomy" id="89957"/>
    <lineage>
        <taxon>Eukaryota</taxon>
        <taxon>Sar</taxon>
        <taxon>Alveolata</taxon>
        <taxon>Dinophyceae</taxon>
        <taxon>Suessiales</taxon>
        <taxon>Suessiaceae</taxon>
        <taxon>Polarella</taxon>
    </lineage>
</organism>
<feature type="non-terminal residue" evidence="1">
    <location>
        <position position="1"/>
    </location>
</feature>
<dbReference type="AlphaFoldDB" id="A0A813F480"/>
<feature type="non-terminal residue" evidence="1">
    <location>
        <position position="79"/>
    </location>
</feature>
<name>A0A813F480_POLGL</name>
<comment type="caution">
    <text evidence="1">The sequence shown here is derived from an EMBL/GenBank/DDBJ whole genome shotgun (WGS) entry which is preliminary data.</text>
</comment>
<protein>
    <submittedName>
        <fullName evidence="1">Uncharacterized protein</fullName>
    </submittedName>
</protein>
<evidence type="ECO:0000313" key="2">
    <source>
        <dbReference type="Proteomes" id="UP000654075"/>
    </source>
</evidence>
<reference evidence="1" key="1">
    <citation type="submission" date="2021-02" db="EMBL/GenBank/DDBJ databases">
        <authorList>
            <person name="Dougan E. K."/>
            <person name="Rhodes N."/>
            <person name="Thang M."/>
            <person name="Chan C."/>
        </authorList>
    </citation>
    <scope>NUCLEOTIDE SEQUENCE</scope>
</reference>
<keyword evidence="2" id="KW-1185">Reference proteome</keyword>
<gene>
    <name evidence="1" type="ORF">PGLA1383_LOCUS24262</name>
</gene>
<accession>A0A813F480</accession>